<dbReference type="InterPro" id="IPR051939">
    <property type="entry name" value="Glycosyltr_41/O-GlcNAc_trsf"/>
</dbReference>
<evidence type="ECO:0000256" key="2">
    <source>
        <dbReference type="ARBA" id="ARBA00022676"/>
    </source>
</evidence>
<dbReference type="Gene3D" id="3.40.50.2000">
    <property type="entry name" value="Glycogen Phosphorylase B"/>
    <property type="match status" value="1"/>
</dbReference>
<keyword evidence="3" id="KW-0808">Transferase</keyword>
<keyword evidence="2" id="KW-0328">Glycosyltransferase</keyword>
<organism evidence="7">
    <name type="scientific">viral metagenome</name>
    <dbReference type="NCBI Taxonomy" id="1070528"/>
    <lineage>
        <taxon>unclassified sequences</taxon>
        <taxon>metagenomes</taxon>
        <taxon>organismal metagenomes</taxon>
    </lineage>
</organism>
<proteinExistence type="predicted"/>
<sequence length="774" mass="90038">MKDNENHILQFYALCESCLHAKKIDITPQDKAQLIEIYNLGIQIVRANVSDITLCESILYKVLFLFPDSAELHYFMAYILFTNRPNEIHHAGYWFQSAFRLYNKKPAGFTASLYSLDPIENVLDFMKLLFDNGYTQYIQYIFDSYPSFLEKYTFGSENPDSRWLLFLGAYYIKTNQLQYADNIYSILLKICHFDFETDTTESCQLPYEIQYQILNNALVLYMRMAKFTWLSKLLKRNLQICNMILQNSQINHDTKVNLFCSNMLIYDYVYYNEKERLQLCSFINKYYSIDCYPWTNDTKQQWKHRFDWLMSPLRSRHPDETLPSYGRTSFHLVGGKGDECLPTKTQRINIGYVSSDFIHHAVSNFILPILEHHDETCFNITLFFTKNFNEFMNNEKYQNIRQKCTIINLQNTPIDHAINRIRDLHIDVLFDLNGYTEKNRIDIFAKQPAPIQISYIGYPNTVGSSEIMQYRITDRIADPSTSNQWFAEKRLYMSTCFLLFKSELQSEPLPLNANTTEWQGGIPASFTTNSVGDRVAGRVWQEGLKASFTTNFEGGRATGEVWTILGSMNRESKNSDELLSVWKQILLQSTHTKLVIKLNTTIDSQIHMERYYDKLGVGHEPGKINKDRIIFSTYGSTSDYLSLFSNIDIMLDSFPYSGTTTTCNALYNSIPVVTLSHPHLHAHNVSASLLQNCGFPELVASSPEQYIDIVLSLSQDQPRLDRYRKQGEIHQKFQQLMNPKIFMPQYEALIKQSVIETVNTRFPVKNNLPNHPSL</sequence>
<dbReference type="Gene3D" id="3.40.50.11380">
    <property type="match status" value="1"/>
</dbReference>
<evidence type="ECO:0000256" key="5">
    <source>
        <dbReference type="ARBA" id="ARBA00022803"/>
    </source>
</evidence>
<dbReference type="PANTHER" id="PTHR44835">
    <property type="entry name" value="UDP-N-ACETYLGLUCOSAMINE--PEPTIDE N-ACETYLGLUCOSAMINYLTRANSFERASE SPINDLY-RELATED"/>
    <property type="match status" value="1"/>
</dbReference>
<dbReference type="InterPro" id="IPR029489">
    <property type="entry name" value="OGT/SEC/SPY_C"/>
</dbReference>
<feature type="domain" description="O-GlcNAc transferase C-terminal" evidence="6">
    <location>
        <begin position="578"/>
        <end position="742"/>
    </location>
</feature>
<feature type="domain" description="O-GlcNAc transferase C-terminal" evidence="6">
    <location>
        <begin position="343"/>
        <end position="499"/>
    </location>
</feature>
<evidence type="ECO:0000256" key="3">
    <source>
        <dbReference type="ARBA" id="ARBA00022679"/>
    </source>
</evidence>
<dbReference type="GO" id="GO:0016757">
    <property type="term" value="F:glycosyltransferase activity"/>
    <property type="evidence" value="ECO:0007669"/>
    <property type="project" value="UniProtKB-KW"/>
</dbReference>
<evidence type="ECO:0000259" key="6">
    <source>
        <dbReference type="Pfam" id="PF13844"/>
    </source>
</evidence>
<dbReference type="Pfam" id="PF13844">
    <property type="entry name" value="Glyco_transf_41"/>
    <property type="match status" value="2"/>
</dbReference>
<name>A0A6C0IAZ7_9ZZZZ</name>
<comment type="pathway">
    <text evidence="1">Protein modification; protein glycosylation.</text>
</comment>
<keyword evidence="4" id="KW-0677">Repeat</keyword>
<dbReference type="AlphaFoldDB" id="A0A6C0IAZ7"/>
<reference evidence="7" key="1">
    <citation type="journal article" date="2020" name="Nature">
        <title>Giant virus diversity and host interactions through global metagenomics.</title>
        <authorList>
            <person name="Schulz F."/>
            <person name="Roux S."/>
            <person name="Paez-Espino D."/>
            <person name="Jungbluth S."/>
            <person name="Walsh D.A."/>
            <person name="Denef V.J."/>
            <person name="McMahon K.D."/>
            <person name="Konstantinidis K.T."/>
            <person name="Eloe-Fadrosh E.A."/>
            <person name="Kyrpides N.C."/>
            <person name="Woyke T."/>
        </authorList>
    </citation>
    <scope>NUCLEOTIDE SEQUENCE</scope>
    <source>
        <strain evidence="7">GVMAG-M-3300023184-68</strain>
    </source>
</reference>
<evidence type="ECO:0000256" key="4">
    <source>
        <dbReference type="ARBA" id="ARBA00022737"/>
    </source>
</evidence>
<accession>A0A6C0IAZ7</accession>
<evidence type="ECO:0000256" key="1">
    <source>
        <dbReference type="ARBA" id="ARBA00004922"/>
    </source>
</evidence>
<evidence type="ECO:0000313" key="7">
    <source>
        <dbReference type="EMBL" id="QHT90211.1"/>
    </source>
</evidence>
<protein>
    <recommendedName>
        <fullName evidence="6">O-GlcNAc transferase C-terminal domain-containing protein</fullName>
    </recommendedName>
</protein>
<dbReference type="PANTHER" id="PTHR44835:SF1">
    <property type="entry name" value="PROTEIN O-GLCNAC TRANSFERASE"/>
    <property type="match status" value="1"/>
</dbReference>
<dbReference type="EMBL" id="MN740153">
    <property type="protein sequence ID" value="QHT90211.1"/>
    <property type="molecule type" value="Genomic_DNA"/>
</dbReference>
<keyword evidence="5" id="KW-0802">TPR repeat</keyword>